<name>A0A0M9WIN6_9EURO</name>
<reference evidence="1 2" key="1">
    <citation type="submission" date="2015-08" db="EMBL/GenBank/DDBJ databases">
        <title>Genome sequencing of Penicillium nordicum.</title>
        <authorList>
            <person name="Nguyen H.D."/>
            <person name="Seifert K.A."/>
        </authorList>
    </citation>
    <scope>NUCLEOTIDE SEQUENCE [LARGE SCALE GENOMIC DNA]</scope>
    <source>
        <strain evidence="1 2">DAOMC 185683</strain>
    </source>
</reference>
<comment type="caution">
    <text evidence="1">The sequence shown here is derived from an EMBL/GenBank/DDBJ whole genome shotgun (WGS) entry which is preliminary data.</text>
</comment>
<dbReference type="AlphaFoldDB" id="A0A0M9WIN6"/>
<organism evidence="1 2">
    <name type="scientific">Penicillium nordicum</name>
    <dbReference type="NCBI Taxonomy" id="229535"/>
    <lineage>
        <taxon>Eukaryota</taxon>
        <taxon>Fungi</taxon>
        <taxon>Dikarya</taxon>
        <taxon>Ascomycota</taxon>
        <taxon>Pezizomycotina</taxon>
        <taxon>Eurotiomycetes</taxon>
        <taxon>Eurotiomycetidae</taxon>
        <taxon>Eurotiales</taxon>
        <taxon>Aspergillaceae</taxon>
        <taxon>Penicillium</taxon>
    </lineage>
</organism>
<protein>
    <submittedName>
        <fullName evidence="1">Uncharacterized protein</fullName>
    </submittedName>
</protein>
<evidence type="ECO:0000313" key="2">
    <source>
        <dbReference type="Proteomes" id="UP000037696"/>
    </source>
</evidence>
<dbReference type="EMBL" id="LHQQ01000030">
    <property type="protein sequence ID" value="KOS46309.1"/>
    <property type="molecule type" value="Genomic_DNA"/>
</dbReference>
<accession>A0A0M9WIN6</accession>
<sequence length="126" mass="14043">MKPTKLTRKLCLFLSRLELKPAHLGIIPEGLCTGMEVWSYTVSLEINSHLVGKESGNCWLLLEYGRIAPNISKEDNLAFKCKGHNAAQAFMTIVDPRFNGVQYDAWTKTSANVDSHSDALLDVVIH</sequence>
<evidence type="ECO:0000313" key="1">
    <source>
        <dbReference type="EMBL" id="KOS46309.1"/>
    </source>
</evidence>
<gene>
    <name evidence="1" type="ORF">ACN38_g2738</name>
</gene>
<proteinExistence type="predicted"/>
<dbReference type="Proteomes" id="UP000037696">
    <property type="component" value="Unassembled WGS sequence"/>
</dbReference>
<keyword evidence="2" id="KW-1185">Reference proteome</keyword>